<organism evidence="1">
    <name type="scientific">Sesamum angustifolium</name>
    <dbReference type="NCBI Taxonomy" id="2727405"/>
    <lineage>
        <taxon>Eukaryota</taxon>
        <taxon>Viridiplantae</taxon>
        <taxon>Streptophyta</taxon>
        <taxon>Embryophyta</taxon>
        <taxon>Tracheophyta</taxon>
        <taxon>Spermatophyta</taxon>
        <taxon>Magnoliopsida</taxon>
        <taxon>eudicotyledons</taxon>
        <taxon>Gunneridae</taxon>
        <taxon>Pentapetalae</taxon>
        <taxon>asterids</taxon>
        <taxon>lamiids</taxon>
        <taxon>Lamiales</taxon>
        <taxon>Pedaliaceae</taxon>
        <taxon>Sesamum</taxon>
    </lineage>
</organism>
<comment type="caution">
    <text evidence="1">The sequence shown here is derived from an EMBL/GenBank/DDBJ whole genome shotgun (WGS) entry which is preliminary data.</text>
</comment>
<accession>A0AAW2KFT9</accession>
<dbReference type="AlphaFoldDB" id="A0AAW2KFT9"/>
<dbReference type="EMBL" id="JACGWK010000154">
    <property type="protein sequence ID" value="KAL0305061.1"/>
    <property type="molecule type" value="Genomic_DNA"/>
</dbReference>
<proteinExistence type="predicted"/>
<dbReference type="PANTHER" id="PTHR33710:SF71">
    <property type="entry name" value="ENDONUCLEASE_EXONUCLEASE_PHOSPHATASE DOMAIN-CONTAINING PROTEIN"/>
    <property type="match status" value="1"/>
</dbReference>
<reference evidence="1" key="2">
    <citation type="journal article" date="2024" name="Plant">
        <title>Genomic evolution and insights into agronomic trait innovations of Sesamum species.</title>
        <authorList>
            <person name="Miao H."/>
            <person name="Wang L."/>
            <person name="Qu L."/>
            <person name="Liu H."/>
            <person name="Sun Y."/>
            <person name="Le M."/>
            <person name="Wang Q."/>
            <person name="Wei S."/>
            <person name="Zheng Y."/>
            <person name="Lin W."/>
            <person name="Duan Y."/>
            <person name="Cao H."/>
            <person name="Xiong S."/>
            <person name="Wang X."/>
            <person name="Wei L."/>
            <person name="Li C."/>
            <person name="Ma Q."/>
            <person name="Ju M."/>
            <person name="Zhao R."/>
            <person name="Li G."/>
            <person name="Mu C."/>
            <person name="Tian Q."/>
            <person name="Mei H."/>
            <person name="Zhang T."/>
            <person name="Gao T."/>
            <person name="Zhang H."/>
        </authorList>
    </citation>
    <scope>NUCLEOTIDE SEQUENCE</scope>
    <source>
        <strain evidence="1">G01</strain>
    </source>
</reference>
<evidence type="ECO:0008006" key="2">
    <source>
        <dbReference type="Google" id="ProtNLM"/>
    </source>
</evidence>
<protein>
    <recommendedName>
        <fullName evidence="2">Reverse transcriptase</fullName>
    </recommendedName>
</protein>
<reference evidence="1" key="1">
    <citation type="submission" date="2020-06" db="EMBL/GenBank/DDBJ databases">
        <authorList>
            <person name="Li T."/>
            <person name="Hu X."/>
            <person name="Zhang T."/>
            <person name="Song X."/>
            <person name="Zhang H."/>
            <person name="Dai N."/>
            <person name="Sheng W."/>
            <person name="Hou X."/>
            <person name="Wei L."/>
        </authorList>
    </citation>
    <scope>NUCLEOTIDE SEQUENCE</scope>
    <source>
        <strain evidence="1">G01</strain>
        <tissue evidence="1">Leaf</tissue>
    </source>
</reference>
<gene>
    <name evidence="1" type="ORF">Sangu_3053800</name>
</gene>
<sequence length="324" mass="36705">MRNFRNALLECDLHDMGYIGDPFMWSNRQLAPFKVERLDRACANLGWAHLFPDASVSHLLQTCSDHKSEQCEKVVADSWAQNGGNVLSPGLSHHLELCQQNLKRWSSQNELEEVAARDEMRWKQRSKELWLKEGDRNTSFFHRRASNSLDDIARGTECLCQAVDASIARDLMQPYTAEEVSRALFQMAPLKSPSPDGMNSTHLVLIPNTFVPGRLIFDNILLAFEINHFLNSISKRGPGWMALKLDISKAYNKIEWSFLEQVAERAGRLQGVSICLAAPSISHLLFTDDTLIFCRASTKSTCAVLDVLEVYRWVSGQEINFSKS</sequence>
<dbReference type="PANTHER" id="PTHR33710">
    <property type="entry name" value="BNAC02G09200D PROTEIN"/>
    <property type="match status" value="1"/>
</dbReference>
<evidence type="ECO:0000313" key="1">
    <source>
        <dbReference type="EMBL" id="KAL0305061.1"/>
    </source>
</evidence>
<name>A0AAW2KFT9_9LAMI</name>